<feature type="transmembrane region" description="Helical" evidence="1">
    <location>
        <begin position="34"/>
        <end position="55"/>
    </location>
</feature>
<dbReference type="InterPro" id="IPR050469">
    <property type="entry name" value="Diguanylate_Cyclase"/>
</dbReference>
<feature type="domain" description="GGDEF" evidence="2">
    <location>
        <begin position="231"/>
        <end position="367"/>
    </location>
</feature>
<feature type="transmembrane region" description="Helical" evidence="1">
    <location>
        <begin position="91"/>
        <end position="111"/>
    </location>
</feature>
<dbReference type="Gene3D" id="3.30.70.270">
    <property type="match status" value="1"/>
</dbReference>
<dbReference type="GO" id="GO:1902201">
    <property type="term" value="P:negative regulation of bacterial-type flagellum-dependent cell motility"/>
    <property type="evidence" value="ECO:0007669"/>
    <property type="project" value="TreeGrafter"/>
</dbReference>
<keyword evidence="1" id="KW-0812">Transmembrane</keyword>
<feature type="transmembrane region" description="Helical" evidence="1">
    <location>
        <begin position="117"/>
        <end position="135"/>
    </location>
</feature>
<organism evidence="3">
    <name type="scientific">Enterocloster bolteae</name>
    <dbReference type="NCBI Taxonomy" id="208479"/>
    <lineage>
        <taxon>Bacteria</taxon>
        <taxon>Bacillati</taxon>
        <taxon>Bacillota</taxon>
        <taxon>Clostridia</taxon>
        <taxon>Lachnospirales</taxon>
        <taxon>Lachnospiraceae</taxon>
        <taxon>Enterocloster</taxon>
    </lineage>
</organism>
<dbReference type="AlphaFoldDB" id="A0A6N2WRH7"/>
<protein>
    <submittedName>
        <fullName evidence="3">Phytochrome-like protein cph2</fullName>
    </submittedName>
</protein>
<sequence length="372" mass="42541">MNGIRLIREWFLEGYNKEYFDTYRSEIERYNTGILTFFNALVLSLLVFVFVSGFFTGYVAPMQPVYVGTAVFTLLEMAADRWMLFKSSRGIEAAAFLCMMKIYIFCIISGVSYSLDMPAISFYSFMIVMSILFIARPWKLDLFNFLAGIIFCICSFKAKPVSLALADIYNCWVFYGVASAVSFWIVKLRVGFIRNENLLIVQRDTDILTTLPNRRRFDIYAKAAFEIRREGPFSFLMMDIDHFKAYNDTKGHIAGDYCLERIGKALGKLGRERGIFFARYGGEEFVAVDTERSSQELENIAGEIVRTIYELGLPHESSSFKRITISVGYACQSDVRAEDYIRLLDCADKALYCAKQHGRNKIAGYGGVNRNQ</sequence>
<name>A0A6N2WRH7_9FIRM</name>
<dbReference type="GO" id="GO:0052621">
    <property type="term" value="F:diguanylate cyclase activity"/>
    <property type="evidence" value="ECO:0007669"/>
    <property type="project" value="TreeGrafter"/>
</dbReference>
<feature type="transmembrane region" description="Helical" evidence="1">
    <location>
        <begin position="164"/>
        <end position="186"/>
    </location>
</feature>
<dbReference type="GO" id="GO:0043709">
    <property type="term" value="P:cell adhesion involved in single-species biofilm formation"/>
    <property type="evidence" value="ECO:0007669"/>
    <property type="project" value="TreeGrafter"/>
</dbReference>
<gene>
    <name evidence="3" type="primary">cph2_9</name>
    <name evidence="3" type="ORF">CBLFYP116_03850</name>
</gene>
<dbReference type="PROSITE" id="PS50887">
    <property type="entry name" value="GGDEF"/>
    <property type="match status" value="1"/>
</dbReference>
<dbReference type="SMART" id="SM00267">
    <property type="entry name" value="GGDEF"/>
    <property type="match status" value="1"/>
</dbReference>
<dbReference type="EMBL" id="CACRTF010000017">
    <property type="protein sequence ID" value="VYT44241.1"/>
    <property type="molecule type" value="Genomic_DNA"/>
</dbReference>
<dbReference type="SUPFAM" id="SSF55073">
    <property type="entry name" value="Nucleotide cyclase"/>
    <property type="match status" value="1"/>
</dbReference>
<dbReference type="CDD" id="cd01949">
    <property type="entry name" value="GGDEF"/>
    <property type="match status" value="1"/>
</dbReference>
<dbReference type="GO" id="GO:0005886">
    <property type="term" value="C:plasma membrane"/>
    <property type="evidence" value="ECO:0007669"/>
    <property type="project" value="TreeGrafter"/>
</dbReference>
<accession>A0A6N2WRH7</accession>
<dbReference type="RefSeq" id="WP_002576160.1">
    <property type="nucleotide sequence ID" value="NZ_BAABXO010000001.1"/>
</dbReference>
<reference evidence="3" key="1">
    <citation type="submission" date="2019-11" db="EMBL/GenBank/DDBJ databases">
        <authorList>
            <person name="Feng L."/>
        </authorList>
    </citation>
    <scope>NUCLEOTIDE SEQUENCE</scope>
    <source>
        <strain evidence="3">CbolteaeLFYP116</strain>
    </source>
</reference>
<dbReference type="InterPro" id="IPR029787">
    <property type="entry name" value="Nucleotide_cyclase"/>
</dbReference>
<proteinExistence type="predicted"/>
<keyword evidence="1" id="KW-1133">Transmembrane helix</keyword>
<dbReference type="InterPro" id="IPR000160">
    <property type="entry name" value="GGDEF_dom"/>
</dbReference>
<keyword evidence="1" id="KW-0472">Membrane</keyword>
<evidence type="ECO:0000256" key="1">
    <source>
        <dbReference type="SAM" id="Phobius"/>
    </source>
</evidence>
<evidence type="ECO:0000313" key="3">
    <source>
        <dbReference type="EMBL" id="VYT44241.1"/>
    </source>
</evidence>
<dbReference type="GeneID" id="23114155"/>
<dbReference type="PANTHER" id="PTHR45138">
    <property type="entry name" value="REGULATORY COMPONENTS OF SENSORY TRANSDUCTION SYSTEM"/>
    <property type="match status" value="1"/>
</dbReference>
<feature type="transmembrane region" description="Helical" evidence="1">
    <location>
        <begin position="142"/>
        <end position="158"/>
    </location>
</feature>
<dbReference type="Pfam" id="PF00990">
    <property type="entry name" value="GGDEF"/>
    <property type="match status" value="1"/>
</dbReference>
<dbReference type="PANTHER" id="PTHR45138:SF9">
    <property type="entry name" value="DIGUANYLATE CYCLASE DGCM-RELATED"/>
    <property type="match status" value="1"/>
</dbReference>
<dbReference type="InterPro" id="IPR043128">
    <property type="entry name" value="Rev_trsase/Diguanyl_cyclase"/>
</dbReference>
<dbReference type="NCBIfam" id="TIGR00254">
    <property type="entry name" value="GGDEF"/>
    <property type="match status" value="1"/>
</dbReference>
<evidence type="ECO:0000259" key="2">
    <source>
        <dbReference type="PROSITE" id="PS50887"/>
    </source>
</evidence>